<name>A0A7V1I3Z0_DESA2</name>
<dbReference type="Proteomes" id="UP000886268">
    <property type="component" value="Unassembled WGS sequence"/>
</dbReference>
<proteinExistence type="predicted"/>
<accession>A0A7V1I3Z0</accession>
<sequence>MIKRNLLWVISLSILWIFSSGIALSQQPVKLAILPFKIYSSEDLTYLQQGLCVMLKSRLSLERHIEIVDIDKKASKDLKDVNKLAKEFNLDYVLSGSLTMFGNSASIDLKLTNIEQKKVTPFFAECSSLNEVIPKIAKLSTDIIGTIIPSLKKEVARPLPVESPEKSEISPPIVPKIGKTLFYITFITKPNRPQTYHLFFSDKPQVKGGDPIVDEEDIEEPNFPEYRRAGEMETQGLDLGKVSVKEKTNFV</sequence>
<feature type="non-terminal residue" evidence="1">
    <location>
        <position position="251"/>
    </location>
</feature>
<dbReference type="EMBL" id="DRKW01000127">
    <property type="protein sequence ID" value="HEB74020.1"/>
    <property type="molecule type" value="Genomic_DNA"/>
</dbReference>
<gene>
    <name evidence="1" type="ORF">ENJ03_02225</name>
</gene>
<protein>
    <submittedName>
        <fullName evidence="1">Uncharacterized protein</fullName>
    </submittedName>
</protein>
<comment type="caution">
    <text evidence="1">The sequence shown here is derived from an EMBL/GenBank/DDBJ whole genome shotgun (WGS) entry which is preliminary data.</text>
</comment>
<dbReference type="AlphaFoldDB" id="A0A7V1I3Z0"/>
<evidence type="ECO:0000313" key="1">
    <source>
        <dbReference type="EMBL" id="HEB74020.1"/>
    </source>
</evidence>
<organism evidence="1">
    <name type="scientific">Desulfofervidus auxilii</name>
    <dbReference type="NCBI Taxonomy" id="1621989"/>
    <lineage>
        <taxon>Bacteria</taxon>
        <taxon>Pseudomonadati</taxon>
        <taxon>Thermodesulfobacteriota</taxon>
        <taxon>Candidatus Desulfofervidia</taxon>
        <taxon>Candidatus Desulfofervidales</taxon>
        <taxon>Candidatus Desulfofervidaceae</taxon>
        <taxon>Candidatus Desulfofervidus</taxon>
    </lineage>
</organism>
<reference evidence="1" key="1">
    <citation type="journal article" date="2020" name="mSystems">
        <title>Genome- and Community-Level Interaction Insights into Carbon Utilization and Element Cycling Functions of Hydrothermarchaeota in Hydrothermal Sediment.</title>
        <authorList>
            <person name="Zhou Z."/>
            <person name="Liu Y."/>
            <person name="Xu W."/>
            <person name="Pan J."/>
            <person name="Luo Z.H."/>
            <person name="Li M."/>
        </authorList>
    </citation>
    <scope>NUCLEOTIDE SEQUENCE [LARGE SCALE GENOMIC DNA]</scope>
    <source>
        <strain evidence="1">HyVt-45</strain>
    </source>
</reference>